<sequence length="169" mass="18969">MNYGLVHKQDAVACARAVCDVIGHGKNNKAVELLVETAAAETLLGDFKDPTPNGAGTGLTQVDFETFEWLRTKYMGTAISSRLMSTFGFDLSKTVYQQLRFSPLVSMIFCRLRYHTVPTMIPDTRAGRAEYWKRHYNTSAGKGTPADYLDKCRRSDVDSLFEEDRRQAA</sequence>
<protein>
    <submittedName>
        <fullName evidence="1">Uncharacterized protein</fullName>
    </submittedName>
</protein>
<comment type="caution">
    <text evidence="1">The sequence shown here is derived from an EMBL/GenBank/DDBJ whole genome shotgun (WGS) entry which is preliminary data.</text>
</comment>
<keyword evidence="2" id="KW-1185">Reference proteome</keyword>
<reference evidence="1 2" key="1">
    <citation type="submission" date="2020-07" db="EMBL/GenBank/DDBJ databases">
        <title>Characterization of Pectobacterium aroidearum strains causing soft rot on Amorphophallus konjac.</title>
        <authorList>
            <person name="Xie H."/>
        </authorList>
    </citation>
    <scope>NUCLEOTIDE SEQUENCE [LARGE SCALE GENOMIC DNA]</scope>
    <source>
        <strain evidence="1 2">MY10</strain>
    </source>
</reference>
<dbReference type="RefSeq" id="WP_181838344.1">
    <property type="nucleotide sequence ID" value="NZ_JACERK010000017.1"/>
</dbReference>
<organism evidence="1 2">
    <name type="scientific">Pectobacterium aroidearum</name>
    <dbReference type="NCBI Taxonomy" id="1201031"/>
    <lineage>
        <taxon>Bacteria</taxon>
        <taxon>Pseudomonadati</taxon>
        <taxon>Pseudomonadota</taxon>
        <taxon>Gammaproteobacteria</taxon>
        <taxon>Enterobacterales</taxon>
        <taxon>Pectobacteriaceae</taxon>
        <taxon>Pectobacterium</taxon>
    </lineage>
</organism>
<dbReference type="EMBL" id="JACERK010000017">
    <property type="protein sequence ID" value="MBA5234770.1"/>
    <property type="molecule type" value="Genomic_DNA"/>
</dbReference>
<dbReference type="Proteomes" id="UP000530038">
    <property type="component" value="Unassembled WGS sequence"/>
</dbReference>
<evidence type="ECO:0000313" key="1">
    <source>
        <dbReference type="EMBL" id="MBA5234770.1"/>
    </source>
</evidence>
<proteinExistence type="predicted"/>
<accession>A0ABR5ZJU0</accession>
<gene>
    <name evidence="1" type="ORF">H2Y56_22065</name>
</gene>
<evidence type="ECO:0000313" key="2">
    <source>
        <dbReference type="Proteomes" id="UP000530038"/>
    </source>
</evidence>
<name>A0ABR5ZJU0_9GAMM</name>